<name>W1PE48_AMBTC</name>
<dbReference type="eggNOG" id="KOG0192">
    <property type="taxonomic scope" value="Eukaryota"/>
</dbReference>
<dbReference type="PANTHER" id="PTHR27001">
    <property type="entry name" value="OS01G0253100 PROTEIN"/>
    <property type="match status" value="1"/>
</dbReference>
<dbReference type="GO" id="GO:0004672">
    <property type="term" value="F:protein kinase activity"/>
    <property type="evidence" value="ECO:0000318"/>
    <property type="project" value="GO_Central"/>
</dbReference>
<feature type="signal peptide" evidence="4">
    <location>
        <begin position="1"/>
        <end position="27"/>
    </location>
</feature>
<feature type="region of interest" description="Disordered" evidence="3">
    <location>
        <begin position="434"/>
        <end position="453"/>
    </location>
</feature>
<keyword evidence="1" id="KW-0547">Nucleotide-binding</keyword>
<evidence type="ECO:0000256" key="4">
    <source>
        <dbReference type="SAM" id="SignalP"/>
    </source>
</evidence>
<evidence type="ECO:0000256" key="2">
    <source>
        <dbReference type="ARBA" id="ARBA00022840"/>
    </source>
</evidence>
<sequence>MAAIGEAHALHVHDLLCVLLALELCSLDETKAPATSYRVRFTRLMADFAEEMASLSRTHEVFSDKKHLVLRLQAKMQKREKNKILKNLGHCRDEYSLASSLYQKLERGYCSPSSLHDHGPPQIEIRELKHRTRKNMVSWLGVKVSIKELSFSLYETVKNEVFRFSLLQNPFLVQIFGISFDGDRCYLVMEILNSDFSTQIQGKSMTLEAVINCLLQISRAMEYLHSQKTYIQVDLSASNVMFEPSAIKSFREEGYGRVKLLCKFEETKCEKTSGFQREKDVYSFGVLWSQVLQLQKQRNSSSSSSCPSLVWEYLQRCLQKEAQARPSFGEISRFLRYVKLLLLRTRNPETIFCLGVRDFDKSHLECFFEAKPTKNQLLISEKEEENPQLLENHFMSSEKEENTLLENYSVVYWKEEKTHLMALDWEEEIETKIEENQSVDSQRERGKEGKRPTKMPVNRCKCIVKKATLKAINAFKPEKKLKLKVPDYIRRFSYQELKEASQNFTLQTSQSTWEATLQDQTCLTLNKPPNPTSFTNQALIFSTIHHPNILRLRGLCAAGPFLAFDRSCIVGTIHDLIFSPEGLTWVERRRVVAGIARALAHLHRNCSPRVLGLRLDGSTVFLDRRFAPRFGGFEGSSRGSNGWARKWEEEDEQGKNVYNFGVLVVEILMGRRWGEMAHGDFYELQERVVDDGVMGLVDERVRKEVEDEKEVLCMGRVGVWCMAKDVGKRLCMEVAAAAIEGAAELPPPVFGTVEILPPALRLRRSQGQQG</sequence>
<dbReference type="GO" id="GO:0007165">
    <property type="term" value="P:signal transduction"/>
    <property type="evidence" value="ECO:0000318"/>
    <property type="project" value="GO_Central"/>
</dbReference>
<dbReference type="GO" id="GO:0005886">
    <property type="term" value="C:plasma membrane"/>
    <property type="evidence" value="ECO:0000318"/>
    <property type="project" value="GO_Central"/>
</dbReference>
<dbReference type="PROSITE" id="PS50011">
    <property type="entry name" value="PROTEIN_KINASE_DOM"/>
    <property type="match status" value="1"/>
</dbReference>
<evidence type="ECO:0000313" key="6">
    <source>
        <dbReference type="EMBL" id="ERN05330.1"/>
    </source>
</evidence>
<accession>W1PE48</accession>
<keyword evidence="7" id="KW-1185">Reference proteome</keyword>
<dbReference type="InterPro" id="IPR000719">
    <property type="entry name" value="Prot_kinase_dom"/>
</dbReference>
<dbReference type="SUPFAM" id="SSF56112">
    <property type="entry name" value="Protein kinase-like (PK-like)"/>
    <property type="match status" value="2"/>
</dbReference>
<dbReference type="Pfam" id="PF00069">
    <property type="entry name" value="Pkinase"/>
    <property type="match status" value="1"/>
</dbReference>
<dbReference type="PANTHER" id="PTHR27001:SF62">
    <property type="entry name" value="PROTEIN KINASE SUPERFAMILY PROTEIN"/>
    <property type="match status" value="1"/>
</dbReference>
<dbReference type="Gene3D" id="1.10.510.10">
    <property type="entry name" value="Transferase(Phosphotransferase) domain 1"/>
    <property type="match status" value="4"/>
</dbReference>
<dbReference type="OMA" id="WIMRRRI"/>
<feature type="compositionally biased region" description="Basic and acidic residues" evidence="3">
    <location>
        <begin position="434"/>
        <end position="451"/>
    </location>
</feature>
<keyword evidence="2" id="KW-0067">ATP-binding</keyword>
<dbReference type="HOGENOM" id="CLU_363060_0_0_1"/>
<dbReference type="Gramene" id="ERN05330">
    <property type="protein sequence ID" value="ERN05330"/>
    <property type="gene ID" value="AMTR_s00007p00179040"/>
</dbReference>
<gene>
    <name evidence="6" type="ORF">AMTR_s00007p00179040</name>
</gene>
<keyword evidence="4" id="KW-0732">Signal</keyword>
<evidence type="ECO:0000313" key="7">
    <source>
        <dbReference type="Proteomes" id="UP000017836"/>
    </source>
</evidence>
<reference evidence="7" key="1">
    <citation type="journal article" date="2013" name="Science">
        <title>The Amborella genome and the evolution of flowering plants.</title>
        <authorList>
            <consortium name="Amborella Genome Project"/>
        </authorList>
    </citation>
    <scope>NUCLEOTIDE SEQUENCE [LARGE SCALE GENOMIC DNA]</scope>
</reference>
<proteinExistence type="predicted"/>
<dbReference type="InterPro" id="IPR011009">
    <property type="entry name" value="Kinase-like_dom_sf"/>
</dbReference>
<organism evidence="6 7">
    <name type="scientific">Amborella trichopoda</name>
    <dbReference type="NCBI Taxonomy" id="13333"/>
    <lineage>
        <taxon>Eukaryota</taxon>
        <taxon>Viridiplantae</taxon>
        <taxon>Streptophyta</taxon>
        <taxon>Embryophyta</taxon>
        <taxon>Tracheophyta</taxon>
        <taxon>Spermatophyta</taxon>
        <taxon>Magnoliopsida</taxon>
        <taxon>Amborellales</taxon>
        <taxon>Amborellaceae</taxon>
        <taxon>Amborella</taxon>
    </lineage>
</organism>
<evidence type="ECO:0000256" key="3">
    <source>
        <dbReference type="SAM" id="MobiDB-lite"/>
    </source>
</evidence>
<dbReference type="GO" id="GO:0005524">
    <property type="term" value="F:ATP binding"/>
    <property type="evidence" value="ECO:0007669"/>
    <property type="project" value="UniProtKB-KW"/>
</dbReference>
<feature type="chain" id="PRO_5004808218" description="Protein kinase domain-containing protein" evidence="4">
    <location>
        <begin position="28"/>
        <end position="770"/>
    </location>
</feature>
<feature type="domain" description="Protein kinase" evidence="5">
    <location>
        <begin position="99"/>
        <end position="389"/>
    </location>
</feature>
<evidence type="ECO:0000256" key="1">
    <source>
        <dbReference type="ARBA" id="ARBA00022741"/>
    </source>
</evidence>
<protein>
    <recommendedName>
        <fullName evidence="5">Protein kinase domain-containing protein</fullName>
    </recommendedName>
</protein>
<dbReference type="Proteomes" id="UP000017836">
    <property type="component" value="Unassembled WGS sequence"/>
</dbReference>
<evidence type="ECO:0000259" key="5">
    <source>
        <dbReference type="PROSITE" id="PS50011"/>
    </source>
</evidence>
<dbReference type="EMBL" id="KI394011">
    <property type="protein sequence ID" value="ERN05330.1"/>
    <property type="molecule type" value="Genomic_DNA"/>
</dbReference>
<dbReference type="AlphaFoldDB" id="W1PE48"/>